<evidence type="ECO:0000313" key="3">
    <source>
        <dbReference type="Proteomes" id="UP001237737"/>
    </source>
</evidence>
<dbReference type="SUPFAM" id="SSF49785">
    <property type="entry name" value="Galactose-binding domain-like"/>
    <property type="match status" value="1"/>
</dbReference>
<dbReference type="EMBL" id="JAUSSK010000003">
    <property type="protein sequence ID" value="MDQ0010117.1"/>
    <property type="molecule type" value="Genomic_DNA"/>
</dbReference>
<protein>
    <recommendedName>
        <fullName evidence="4">Carbohydrate binding protein</fullName>
    </recommendedName>
</protein>
<feature type="chain" id="PRO_5045608995" description="Carbohydrate binding protein" evidence="1">
    <location>
        <begin position="26"/>
        <end position="200"/>
    </location>
</feature>
<sequence>MISLKSLYRPAFAMALCATAGTAVAGNGPDPSGLPLCQQVSGADACRLPVRNGQFDNLDGWTRTSGLPSIGYDPSGNPYASLYTGAGIHQAVYAHFGTLSQEAAYVLRFRVRSDNGDTQVRATLSMSDGDGANALPLGSTATMAREGEWSSVELVVNGAAFAAPAHVLLEIANEGGNHDTVQVDDVYLVQSVGVEMLRRR</sequence>
<evidence type="ECO:0000313" key="2">
    <source>
        <dbReference type="EMBL" id="MDQ0010117.1"/>
    </source>
</evidence>
<proteinExistence type="predicted"/>
<evidence type="ECO:0000256" key="1">
    <source>
        <dbReference type="SAM" id="SignalP"/>
    </source>
</evidence>
<name>A0ABT9T1W2_9GAMM</name>
<keyword evidence="3" id="KW-1185">Reference proteome</keyword>
<accession>A0ABT9T1W2</accession>
<reference evidence="2 3" key="1">
    <citation type="submission" date="2023-07" db="EMBL/GenBank/DDBJ databases">
        <title>Sorghum-associated microbial communities from plants grown in Nebraska, USA.</title>
        <authorList>
            <person name="Schachtman D."/>
        </authorList>
    </citation>
    <scope>NUCLEOTIDE SEQUENCE [LARGE SCALE GENOMIC DNA]</scope>
    <source>
        <strain evidence="2 3">CC60</strain>
    </source>
</reference>
<keyword evidence="1" id="KW-0732">Signal</keyword>
<organism evidence="2 3">
    <name type="scientific">Luteibacter jiangsuensis</name>
    <dbReference type="NCBI Taxonomy" id="637577"/>
    <lineage>
        <taxon>Bacteria</taxon>
        <taxon>Pseudomonadati</taxon>
        <taxon>Pseudomonadota</taxon>
        <taxon>Gammaproteobacteria</taxon>
        <taxon>Lysobacterales</taxon>
        <taxon>Rhodanobacteraceae</taxon>
        <taxon>Luteibacter</taxon>
    </lineage>
</organism>
<dbReference type="InterPro" id="IPR008979">
    <property type="entry name" value="Galactose-bd-like_sf"/>
</dbReference>
<dbReference type="Gene3D" id="2.60.120.260">
    <property type="entry name" value="Galactose-binding domain-like"/>
    <property type="match status" value="1"/>
</dbReference>
<evidence type="ECO:0008006" key="4">
    <source>
        <dbReference type="Google" id="ProtNLM"/>
    </source>
</evidence>
<comment type="caution">
    <text evidence="2">The sequence shown here is derived from an EMBL/GenBank/DDBJ whole genome shotgun (WGS) entry which is preliminary data.</text>
</comment>
<gene>
    <name evidence="2" type="ORF">J2T07_002307</name>
</gene>
<feature type="signal peptide" evidence="1">
    <location>
        <begin position="1"/>
        <end position="25"/>
    </location>
</feature>
<dbReference type="Proteomes" id="UP001237737">
    <property type="component" value="Unassembled WGS sequence"/>
</dbReference>
<dbReference type="RefSeq" id="WP_306850111.1">
    <property type="nucleotide sequence ID" value="NZ_JAUSSK010000003.1"/>
</dbReference>